<accession>A0A6J4S0U1</accession>
<organism evidence="2">
    <name type="scientific">uncultured Rubrobacteraceae bacterium</name>
    <dbReference type="NCBI Taxonomy" id="349277"/>
    <lineage>
        <taxon>Bacteria</taxon>
        <taxon>Bacillati</taxon>
        <taxon>Actinomycetota</taxon>
        <taxon>Rubrobacteria</taxon>
        <taxon>Rubrobacterales</taxon>
        <taxon>Rubrobacteraceae</taxon>
        <taxon>environmental samples</taxon>
    </lineage>
</organism>
<sequence>PWSRRSPTPPRRGRRPTSKTSSTAPRASGGSPN</sequence>
<proteinExistence type="predicted"/>
<feature type="non-terminal residue" evidence="2">
    <location>
        <position position="33"/>
    </location>
</feature>
<reference evidence="2" key="1">
    <citation type="submission" date="2020-02" db="EMBL/GenBank/DDBJ databases">
        <authorList>
            <person name="Meier V. D."/>
        </authorList>
    </citation>
    <scope>NUCLEOTIDE SEQUENCE</scope>
    <source>
        <strain evidence="2">AVDCRST_MAG12</strain>
    </source>
</reference>
<gene>
    <name evidence="2" type="ORF">AVDCRST_MAG12-1452</name>
</gene>
<dbReference type="AlphaFoldDB" id="A0A6J4S0U1"/>
<evidence type="ECO:0000256" key="1">
    <source>
        <dbReference type="SAM" id="MobiDB-lite"/>
    </source>
</evidence>
<feature type="non-terminal residue" evidence="2">
    <location>
        <position position="1"/>
    </location>
</feature>
<name>A0A6J4S0U1_9ACTN</name>
<feature type="region of interest" description="Disordered" evidence="1">
    <location>
        <begin position="1"/>
        <end position="33"/>
    </location>
</feature>
<protein>
    <submittedName>
        <fullName evidence="2">Uncharacterized protein</fullName>
    </submittedName>
</protein>
<dbReference type="EMBL" id="CADCVK010000225">
    <property type="protein sequence ID" value="CAA9480099.1"/>
    <property type="molecule type" value="Genomic_DNA"/>
</dbReference>
<evidence type="ECO:0000313" key="2">
    <source>
        <dbReference type="EMBL" id="CAA9480099.1"/>
    </source>
</evidence>